<comment type="similarity">
    <text evidence="2">Belongs to the 2H phosphoesterase superfamily. ThpR family.</text>
</comment>
<dbReference type="GO" id="GO:0008664">
    <property type="term" value="F:RNA 2',3'-cyclic 3'-phosphodiesterase activity"/>
    <property type="evidence" value="ECO:0007669"/>
    <property type="project" value="UniProtKB-EC"/>
</dbReference>
<keyword evidence="4" id="KW-1185">Reference proteome</keyword>
<dbReference type="InterPro" id="IPR004175">
    <property type="entry name" value="RNA_CPDase"/>
</dbReference>
<evidence type="ECO:0000313" key="3">
    <source>
        <dbReference type="EMBL" id="QID17822.1"/>
    </source>
</evidence>
<feature type="short sequence motif" description="HXTX 1" evidence="2">
    <location>
        <begin position="45"/>
        <end position="48"/>
    </location>
</feature>
<proteinExistence type="inferred from homology"/>
<dbReference type="Gene3D" id="3.90.1140.10">
    <property type="entry name" value="Cyclic phosphodiesterase"/>
    <property type="match status" value="1"/>
</dbReference>
<dbReference type="AlphaFoldDB" id="A0A6C1B2F2"/>
<dbReference type="PANTHER" id="PTHR35561">
    <property type="entry name" value="RNA 2',3'-CYCLIC PHOSPHODIESTERASE"/>
    <property type="match status" value="1"/>
</dbReference>
<dbReference type="PANTHER" id="PTHR35561:SF1">
    <property type="entry name" value="RNA 2',3'-CYCLIC PHOSPHODIESTERASE"/>
    <property type="match status" value="1"/>
</dbReference>
<evidence type="ECO:0000313" key="4">
    <source>
        <dbReference type="Proteomes" id="UP000501991"/>
    </source>
</evidence>
<feature type="short sequence motif" description="HXTX 2" evidence="2">
    <location>
        <begin position="127"/>
        <end position="130"/>
    </location>
</feature>
<dbReference type="Proteomes" id="UP000501991">
    <property type="component" value="Chromosome"/>
</dbReference>
<comment type="catalytic activity">
    <reaction evidence="2">
        <text>a 3'-end 2',3'-cyclophospho-ribonucleotide-RNA + H2O = a 3'-end 2'-phospho-ribonucleotide-RNA + H(+)</text>
        <dbReference type="Rhea" id="RHEA:11828"/>
        <dbReference type="Rhea" id="RHEA-COMP:10464"/>
        <dbReference type="Rhea" id="RHEA-COMP:17353"/>
        <dbReference type="ChEBI" id="CHEBI:15377"/>
        <dbReference type="ChEBI" id="CHEBI:15378"/>
        <dbReference type="ChEBI" id="CHEBI:83064"/>
        <dbReference type="ChEBI" id="CHEBI:173113"/>
        <dbReference type="EC" id="3.1.4.58"/>
    </reaction>
</comment>
<accession>A0A6C1B2F2</accession>
<dbReference type="InterPro" id="IPR009097">
    <property type="entry name" value="Cyclic_Pdiesterase"/>
</dbReference>
<dbReference type="SUPFAM" id="SSF55144">
    <property type="entry name" value="LigT-like"/>
    <property type="match status" value="1"/>
</dbReference>
<keyword evidence="1 2" id="KW-0378">Hydrolase</keyword>
<comment type="function">
    <text evidence="2">Hydrolyzes RNA 2',3'-cyclic phosphodiester to an RNA 2'-phosphomonoester.</text>
</comment>
<evidence type="ECO:0000256" key="2">
    <source>
        <dbReference type="HAMAP-Rule" id="MF_01940"/>
    </source>
</evidence>
<dbReference type="EMBL" id="CP048836">
    <property type="protein sequence ID" value="QID17822.1"/>
    <property type="molecule type" value="Genomic_DNA"/>
</dbReference>
<feature type="active site" description="Proton acceptor" evidence="2">
    <location>
        <position position="127"/>
    </location>
</feature>
<organism evidence="3 4">
    <name type="scientific">Nitrogeniibacter mangrovi</name>
    <dbReference type="NCBI Taxonomy" id="2016596"/>
    <lineage>
        <taxon>Bacteria</taxon>
        <taxon>Pseudomonadati</taxon>
        <taxon>Pseudomonadota</taxon>
        <taxon>Betaproteobacteria</taxon>
        <taxon>Rhodocyclales</taxon>
        <taxon>Zoogloeaceae</taxon>
        <taxon>Nitrogeniibacter</taxon>
    </lineage>
</organism>
<dbReference type="EC" id="3.1.4.58" evidence="2"/>
<sequence length="180" mass="19660">MNAATERLRVFYALWPDRVTADALARLGRAAAPAHARRMRTDTLHATLAFVGDVDTVRLSTLLAIGDAMAWPAGDLCIDRVAHWPHNGIVWAGFAPLPAPFDACVAQLHERLAEAGIDLPARAFVPHVTLARKAQVLRPAHHLPLPISWPVDGAVLVASERDHSGARYRCVRRWPALARG</sequence>
<evidence type="ECO:0000256" key="1">
    <source>
        <dbReference type="ARBA" id="ARBA00022801"/>
    </source>
</evidence>
<dbReference type="RefSeq" id="WP_173764984.1">
    <property type="nucleotide sequence ID" value="NZ_CP048836.1"/>
</dbReference>
<dbReference type="NCBIfam" id="TIGR02258">
    <property type="entry name" value="2_5_ligase"/>
    <property type="match status" value="1"/>
</dbReference>
<dbReference type="GO" id="GO:0004113">
    <property type="term" value="F:2',3'-cyclic-nucleotide 3'-phosphodiesterase activity"/>
    <property type="evidence" value="ECO:0007669"/>
    <property type="project" value="InterPro"/>
</dbReference>
<gene>
    <name evidence="3" type="primary">thpR</name>
    <name evidence="3" type="ORF">G3580_09315</name>
</gene>
<dbReference type="HAMAP" id="MF_01940">
    <property type="entry name" value="RNA_CPDase"/>
    <property type="match status" value="1"/>
</dbReference>
<protein>
    <recommendedName>
        <fullName evidence="2">RNA 2',3'-cyclic phosphodiesterase</fullName>
        <shortName evidence="2">RNA 2',3'-CPDase</shortName>
        <ecNumber evidence="2">3.1.4.58</ecNumber>
    </recommendedName>
</protein>
<dbReference type="KEGG" id="azq:G3580_09315"/>
<feature type="active site" description="Proton donor" evidence="2">
    <location>
        <position position="45"/>
    </location>
</feature>
<dbReference type="Pfam" id="PF13563">
    <property type="entry name" value="2_5_RNA_ligase2"/>
    <property type="match status" value="1"/>
</dbReference>
<name>A0A6C1B2F2_9RHOO</name>
<reference evidence="3 4" key="1">
    <citation type="submission" date="2020-02" db="EMBL/GenBank/DDBJ databases">
        <title>Nitrogenibacter mangrovi gen. nov., sp. nov. isolated from mangrove sediment, a denitrifying betaproteobacterium.</title>
        <authorList>
            <person name="Liao H."/>
            <person name="Tian Y."/>
        </authorList>
    </citation>
    <scope>NUCLEOTIDE SEQUENCE [LARGE SCALE GENOMIC DNA]</scope>
    <source>
        <strain evidence="3 4">M9-3-2</strain>
    </source>
</reference>